<evidence type="ECO:0000313" key="6">
    <source>
        <dbReference type="Proteomes" id="UP000794436"/>
    </source>
</evidence>
<dbReference type="GO" id="GO:0005576">
    <property type="term" value="C:extracellular region"/>
    <property type="evidence" value="ECO:0007669"/>
    <property type="project" value="UniProtKB-SubCell"/>
</dbReference>
<proteinExistence type="predicted"/>
<name>A0A8K1CS54_PYTOL</name>
<gene>
    <name evidence="5" type="ORF">Poli38472_012444</name>
</gene>
<keyword evidence="6" id="KW-1185">Reference proteome</keyword>
<comment type="subcellular location">
    <subcellularLocation>
        <location evidence="1">Host cell</location>
    </subcellularLocation>
    <subcellularLocation>
        <location evidence="2">Secreted</location>
    </subcellularLocation>
</comment>
<keyword evidence="3" id="KW-0964">Secreted</keyword>
<comment type="caution">
    <text evidence="5">The sequence shown here is derived from an EMBL/GenBank/DDBJ whole genome shotgun (WGS) entry which is preliminary data.</text>
</comment>
<evidence type="ECO:0000256" key="3">
    <source>
        <dbReference type="ARBA" id="ARBA00022525"/>
    </source>
</evidence>
<feature type="domain" description="Crinkler effector protein N-terminal" evidence="4">
    <location>
        <begin position="3"/>
        <end position="108"/>
    </location>
</feature>
<dbReference type="GO" id="GO:0043657">
    <property type="term" value="C:host cell"/>
    <property type="evidence" value="ECO:0007669"/>
    <property type="project" value="UniProtKB-SubCell"/>
</dbReference>
<organism evidence="5 6">
    <name type="scientific">Pythium oligandrum</name>
    <name type="common">Mycoparasitic fungus</name>
    <dbReference type="NCBI Taxonomy" id="41045"/>
    <lineage>
        <taxon>Eukaryota</taxon>
        <taxon>Sar</taxon>
        <taxon>Stramenopiles</taxon>
        <taxon>Oomycota</taxon>
        <taxon>Peronosporomycetes</taxon>
        <taxon>Pythiales</taxon>
        <taxon>Pythiaceae</taxon>
        <taxon>Pythium</taxon>
    </lineage>
</organism>
<dbReference type="Pfam" id="PF20147">
    <property type="entry name" value="Crinkler"/>
    <property type="match status" value="1"/>
</dbReference>
<reference evidence="5" key="1">
    <citation type="submission" date="2019-03" db="EMBL/GenBank/DDBJ databases">
        <title>Long read genome sequence of the mycoparasitic Pythium oligandrum ATCC 38472 isolated from sugarbeet rhizosphere.</title>
        <authorList>
            <person name="Gaulin E."/>
        </authorList>
    </citation>
    <scope>NUCLEOTIDE SEQUENCE</scope>
    <source>
        <strain evidence="5">ATCC 38472_TT</strain>
    </source>
</reference>
<accession>A0A8K1CS54</accession>
<dbReference type="Proteomes" id="UP000794436">
    <property type="component" value="Unassembled WGS sequence"/>
</dbReference>
<evidence type="ECO:0000256" key="1">
    <source>
        <dbReference type="ARBA" id="ARBA00004340"/>
    </source>
</evidence>
<evidence type="ECO:0000259" key="4">
    <source>
        <dbReference type="Pfam" id="PF20147"/>
    </source>
</evidence>
<evidence type="ECO:0000313" key="5">
    <source>
        <dbReference type="EMBL" id="TMW67328.1"/>
    </source>
</evidence>
<sequence length="201" mass="22842">MVMTLVCRLLDTPRACVVRLDGHETVDRLLQEIQRMEPHVEPVAVYVARYHGEWLTTDHPDVQGLSDGIERLQQKYLTRETRMNPLRTIDEYVSDDAPQDGVYHILVKLSTAEDDDKPYLNEFETTLVAVFGMMVVMLVGMLEGMDHSVFESLQLLPLVMLAVMSLMDSRDIVRALHESASCCAAASRVIRSIARLDRHTM</sequence>
<dbReference type="InterPro" id="IPR045379">
    <property type="entry name" value="Crinkler_N"/>
</dbReference>
<protein>
    <recommendedName>
        <fullName evidence="4">Crinkler effector protein N-terminal domain-containing protein</fullName>
    </recommendedName>
</protein>
<evidence type="ECO:0000256" key="2">
    <source>
        <dbReference type="ARBA" id="ARBA00004613"/>
    </source>
</evidence>
<dbReference type="AlphaFoldDB" id="A0A8K1CS54"/>
<dbReference type="EMBL" id="SPLM01000005">
    <property type="protein sequence ID" value="TMW67328.1"/>
    <property type="molecule type" value="Genomic_DNA"/>
</dbReference>